<dbReference type="AlphaFoldDB" id="A0AA40ET02"/>
<feature type="coiled-coil region" evidence="1">
    <location>
        <begin position="24"/>
        <end position="51"/>
    </location>
</feature>
<comment type="caution">
    <text evidence="2">The sequence shown here is derived from an EMBL/GenBank/DDBJ whole genome shotgun (WGS) entry which is preliminary data.</text>
</comment>
<sequence length="65" mass="7606">MDTCNDKQQEDLRKQPWREWIKEELEARKKADETEEGRKALEEKAKAYFQQNEECGSDGTSNKAG</sequence>
<organism evidence="2 3">
    <name type="scientific">Apiosordaria backusii</name>
    <dbReference type="NCBI Taxonomy" id="314023"/>
    <lineage>
        <taxon>Eukaryota</taxon>
        <taxon>Fungi</taxon>
        <taxon>Dikarya</taxon>
        <taxon>Ascomycota</taxon>
        <taxon>Pezizomycotina</taxon>
        <taxon>Sordariomycetes</taxon>
        <taxon>Sordariomycetidae</taxon>
        <taxon>Sordariales</taxon>
        <taxon>Lasiosphaeriaceae</taxon>
        <taxon>Apiosordaria</taxon>
    </lineage>
</organism>
<name>A0AA40ET02_9PEZI</name>
<keyword evidence="1" id="KW-0175">Coiled coil</keyword>
<protein>
    <submittedName>
        <fullName evidence="2">Uncharacterized protein</fullName>
    </submittedName>
</protein>
<keyword evidence="3" id="KW-1185">Reference proteome</keyword>
<proteinExistence type="predicted"/>
<evidence type="ECO:0000313" key="3">
    <source>
        <dbReference type="Proteomes" id="UP001172159"/>
    </source>
</evidence>
<evidence type="ECO:0000313" key="2">
    <source>
        <dbReference type="EMBL" id="KAK0744938.1"/>
    </source>
</evidence>
<dbReference type="Proteomes" id="UP001172159">
    <property type="component" value="Unassembled WGS sequence"/>
</dbReference>
<gene>
    <name evidence="2" type="ORF">B0T21DRAFT_448026</name>
</gene>
<reference evidence="2" key="1">
    <citation type="submission" date="2023-06" db="EMBL/GenBank/DDBJ databases">
        <title>Genome-scale phylogeny and comparative genomics of the fungal order Sordariales.</title>
        <authorList>
            <consortium name="Lawrence Berkeley National Laboratory"/>
            <person name="Hensen N."/>
            <person name="Bonometti L."/>
            <person name="Westerberg I."/>
            <person name="Brannstrom I.O."/>
            <person name="Guillou S."/>
            <person name="Cros-Aarteil S."/>
            <person name="Calhoun S."/>
            <person name="Haridas S."/>
            <person name="Kuo A."/>
            <person name="Mondo S."/>
            <person name="Pangilinan J."/>
            <person name="Riley R."/>
            <person name="Labutti K."/>
            <person name="Andreopoulos B."/>
            <person name="Lipzen A."/>
            <person name="Chen C."/>
            <person name="Yanf M."/>
            <person name="Daum C."/>
            <person name="Ng V."/>
            <person name="Clum A."/>
            <person name="Steindorff A."/>
            <person name="Ohm R."/>
            <person name="Martin F."/>
            <person name="Silar P."/>
            <person name="Natvig D."/>
            <person name="Lalanne C."/>
            <person name="Gautier V."/>
            <person name="Ament-Velasquez S.L."/>
            <person name="Kruys A."/>
            <person name="Hutchinson M.I."/>
            <person name="Powell A.J."/>
            <person name="Barry K."/>
            <person name="Miller A.N."/>
            <person name="Grigoriev I.V."/>
            <person name="Debuchy R."/>
            <person name="Gladieux P."/>
            <person name="Thoren M.H."/>
            <person name="Johannesson H."/>
        </authorList>
    </citation>
    <scope>NUCLEOTIDE SEQUENCE</scope>
    <source>
        <strain evidence="2">CBS 540.89</strain>
    </source>
</reference>
<accession>A0AA40ET02</accession>
<evidence type="ECO:0000256" key="1">
    <source>
        <dbReference type="SAM" id="Coils"/>
    </source>
</evidence>
<dbReference type="EMBL" id="JAUKTV010000002">
    <property type="protein sequence ID" value="KAK0744938.1"/>
    <property type="molecule type" value="Genomic_DNA"/>
</dbReference>